<dbReference type="InterPro" id="IPR013783">
    <property type="entry name" value="Ig-like_fold"/>
</dbReference>
<evidence type="ECO:0000313" key="3">
    <source>
        <dbReference type="Proteomes" id="UP001497497"/>
    </source>
</evidence>
<dbReference type="AlphaFoldDB" id="A0AAV2IB07"/>
<dbReference type="CDD" id="cd00096">
    <property type="entry name" value="Ig"/>
    <property type="match status" value="1"/>
</dbReference>
<accession>A0AAV2IB07</accession>
<feature type="non-terminal residue" evidence="2">
    <location>
        <position position="64"/>
    </location>
</feature>
<reference evidence="2 3" key="1">
    <citation type="submission" date="2024-04" db="EMBL/GenBank/DDBJ databases">
        <authorList>
            <consortium name="Genoscope - CEA"/>
            <person name="William W."/>
        </authorList>
    </citation>
    <scope>NUCLEOTIDE SEQUENCE [LARGE SCALE GENOMIC DNA]</scope>
</reference>
<keyword evidence="3" id="KW-1185">Reference proteome</keyword>
<gene>
    <name evidence="2" type="ORF">GSLYS_00017519001</name>
</gene>
<evidence type="ECO:0000259" key="1">
    <source>
        <dbReference type="PROSITE" id="PS50835"/>
    </source>
</evidence>
<dbReference type="InterPro" id="IPR036179">
    <property type="entry name" value="Ig-like_dom_sf"/>
</dbReference>
<evidence type="ECO:0000313" key="2">
    <source>
        <dbReference type="EMBL" id="CAL1544006.1"/>
    </source>
</evidence>
<dbReference type="PROSITE" id="PS50835">
    <property type="entry name" value="IG_LIKE"/>
    <property type="match status" value="1"/>
</dbReference>
<proteinExistence type="predicted"/>
<organism evidence="2 3">
    <name type="scientific">Lymnaea stagnalis</name>
    <name type="common">Great pond snail</name>
    <name type="synonym">Helix stagnalis</name>
    <dbReference type="NCBI Taxonomy" id="6523"/>
    <lineage>
        <taxon>Eukaryota</taxon>
        <taxon>Metazoa</taxon>
        <taxon>Spiralia</taxon>
        <taxon>Lophotrochozoa</taxon>
        <taxon>Mollusca</taxon>
        <taxon>Gastropoda</taxon>
        <taxon>Heterobranchia</taxon>
        <taxon>Euthyneura</taxon>
        <taxon>Panpulmonata</taxon>
        <taxon>Hygrophila</taxon>
        <taxon>Lymnaeoidea</taxon>
        <taxon>Lymnaeidae</taxon>
        <taxon>Lymnaea</taxon>
    </lineage>
</organism>
<protein>
    <recommendedName>
        <fullName evidence="1">Ig-like domain-containing protein</fullName>
    </recommendedName>
</protein>
<sequence length="64" mass="7377">MVQYIVHQVVWRRVTAKNPLTIGTRTWIDDPRITVDRGMSDNQWDLIIQGVSTDDAGKYECQVS</sequence>
<dbReference type="SUPFAM" id="SSF48726">
    <property type="entry name" value="Immunoglobulin"/>
    <property type="match status" value="1"/>
</dbReference>
<dbReference type="Gene3D" id="2.60.40.10">
    <property type="entry name" value="Immunoglobulins"/>
    <property type="match status" value="1"/>
</dbReference>
<feature type="domain" description="Ig-like" evidence="1">
    <location>
        <begin position="26"/>
        <end position="64"/>
    </location>
</feature>
<dbReference type="InterPro" id="IPR007110">
    <property type="entry name" value="Ig-like_dom"/>
</dbReference>
<dbReference type="EMBL" id="CAXITT010000589">
    <property type="protein sequence ID" value="CAL1544006.1"/>
    <property type="molecule type" value="Genomic_DNA"/>
</dbReference>
<comment type="caution">
    <text evidence="2">The sequence shown here is derived from an EMBL/GenBank/DDBJ whole genome shotgun (WGS) entry which is preliminary data.</text>
</comment>
<dbReference type="Proteomes" id="UP001497497">
    <property type="component" value="Unassembled WGS sequence"/>
</dbReference>
<name>A0AAV2IB07_LYMST</name>